<feature type="compositionally biased region" description="Polar residues" evidence="1">
    <location>
        <begin position="266"/>
        <end position="288"/>
    </location>
</feature>
<keyword evidence="2" id="KW-0812">Transmembrane</keyword>
<dbReference type="EMBL" id="LR026964">
    <property type="protein sequence ID" value="VBB73528.1"/>
    <property type="molecule type" value="Genomic_DNA"/>
</dbReference>
<evidence type="ECO:0000256" key="2">
    <source>
        <dbReference type="SAM" id="Phobius"/>
    </source>
</evidence>
<feature type="compositionally biased region" description="Polar residues" evidence="1">
    <location>
        <begin position="437"/>
        <end position="449"/>
    </location>
</feature>
<dbReference type="InterPro" id="IPR012677">
    <property type="entry name" value="Nucleotide-bd_a/b_plait_sf"/>
</dbReference>
<evidence type="ECO:0000256" key="1">
    <source>
        <dbReference type="SAM" id="MobiDB-lite"/>
    </source>
</evidence>
<name>A0ABY6RZU2_PODCO</name>
<feature type="transmembrane region" description="Helical" evidence="2">
    <location>
        <begin position="6"/>
        <end position="26"/>
    </location>
</feature>
<gene>
    <name evidence="3" type="ORF">PODCO_119490</name>
</gene>
<dbReference type="Proteomes" id="UP000280685">
    <property type="component" value="Chromosome 1"/>
</dbReference>
<accession>A0ABY6RZU2</accession>
<organism evidence="3 4">
    <name type="scientific">Podospora comata</name>
    <dbReference type="NCBI Taxonomy" id="48703"/>
    <lineage>
        <taxon>Eukaryota</taxon>
        <taxon>Fungi</taxon>
        <taxon>Dikarya</taxon>
        <taxon>Ascomycota</taxon>
        <taxon>Pezizomycotina</taxon>
        <taxon>Sordariomycetes</taxon>
        <taxon>Sordariomycetidae</taxon>
        <taxon>Sordariales</taxon>
        <taxon>Podosporaceae</taxon>
        <taxon>Podospora</taxon>
    </lineage>
</organism>
<feature type="compositionally biased region" description="Basic and acidic residues" evidence="1">
    <location>
        <begin position="289"/>
        <end position="298"/>
    </location>
</feature>
<evidence type="ECO:0000313" key="4">
    <source>
        <dbReference type="Proteomes" id="UP000280685"/>
    </source>
</evidence>
<feature type="region of interest" description="Disordered" evidence="1">
    <location>
        <begin position="257"/>
        <end position="298"/>
    </location>
</feature>
<keyword evidence="2" id="KW-1133">Transmembrane helix</keyword>
<feature type="compositionally biased region" description="Polar residues" evidence="1">
    <location>
        <begin position="470"/>
        <end position="500"/>
    </location>
</feature>
<proteinExistence type="predicted"/>
<keyword evidence="4" id="KW-1185">Reference proteome</keyword>
<feature type="region of interest" description="Disordered" evidence="1">
    <location>
        <begin position="211"/>
        <end position="238"/>
    </location>
</feature>
<keyword evidence="2" id="KW-0472">Membrane</keyword>
<sequence>MTLWWTVRGVAGVVGALVLYPMLLLLGKIGYSNIPADIYLAEKVKVGPANAIVPSGSALCYSSNRICPMVHHNSGPSSPGAPSCSCWVDNFGDFWGPDQELGSCKSLKKSRRIFSQLRRTGYKSSTGHFALWSQHIRFSQQLSSFDSIGSCPPCKTYSAVLLSLCSPETMAPLILHNVPDDELYVGDDGIKRPYAMVFPQQDGSLRARKAVNETGSFGKSTRRARSKTATPARKEDPTIAAADKIFSNWIANQAPINQAPAPSQSDRAAQNQRRPSLHPSTSQQNLSQNDEKVPPEAKFIKAKEPTEVILRGYRSAQQQYAAINHYEQLAGRICEDYSRDPPVESRRYKSELRDPAFARRKALTPEERAKVNKADSGLHWVKVTFESAEAAEAAIYASPQIILGHQVFAEPYTGLPPPRDEAVPDPSIAAGFGIQRTNSGRRQSQQQPRAGTAAAAGFNPAWLNPDSFDSGFSHTSSHTADTGTAASTDFETQPLSRTVTPPNPFTFDNIVAEQPRQQDKDADDFCRLIPQVRKVKLLPMEQALLPAPSVAQRVAHYVPFISWFNGAMIGTQVPRTELGEFDWVAASLYWKFLWWLDFLFGLFGGDIRKAADQDD</sequence>
<evidence type="ECO:0000313" key="3">
    <source>
        <dbReference type="EMBL" id="VBB73528.1"/>
    </source>
</evidence>
<protein>
    <submittedName>
        <fullName evidence="3">Uncharacterized protein</fullName>
    </submittedName>
</protein>
<feature type="region of interest" description="Disordered" evidence="1">
    <location>
        <begin position="437"/>
        <end position="504"/>
    </location>
</feature>
<dbReference type="Gene3D" id="3.30.70.330">
    <property type="match status" value="1"/>
</dbReference>
<reference evidence="3" key="1">
    <citation type="submission" date="2018-02" db="EMBL/GenBank/DDBJ databases">
        <authorList>
            <person name="Silar P."/>
        </authorList>
    </citation>
    <scope>NUCLEOTIDE SEQUENCE [LARGE SCALE GENOMIC DNA]</scope>
    <source>
        <strain evidence="3">T</strain>
    </source>
</reference>